<protein>
    <submittedName>
        <fullName evidence="1">Uncharacterized protein</fullName>
    </submittedName>
</protein>
<reference evidence="1 2" key="1">
    <citation type="journal article" date="2010" name="Virol. J.">
        <title>Genomes of the T4-related bacteriophages as windows on microbial genome evolution.</title>
        <authorList>
            <person name="Petrov V.M."/>
            <person name="Ratnayaka S."/>
            <person name="Nolan J.M."/>
            <person name="Miller E.S."/>
            <person name="Karam J.D."/>
        </authorList>
    </citation>
    <scope>NUCLEOTIDE SEQUENCE [LARGE SCALE GENOMIC DNA]</scope>
</reference>
<keyword evidence="2" id="KW-1185">Reference proteome</keyword>
<evidence type="ECO:0000313" key="1">
    <source>
        <dbReference type="EMBL" id="ADQ52789.1"/>
    </source>
</evidence>
<gene>
    <name evidence="1" type="ORF">PX29p070</name>
</gene>
<dbReference type="EMBL" id="GU396103">
    <property type="protein sequence ID" value="ADQ52789.1"/>
    <property type="molecule type" value="Genomic_DNA"/>
</dbReference>
<accession>E5DQ03</accession>
<evidence type="ECO:0000313" key="2">
    <source>
        <dbReference type="Proteomes" id="UP000008726"/>
    </source>
</evidence>
<dbReference type="GeneID" id="18559994"/>
<proteinExistence type="predicted"/>
<dbReference type="RefSeq" id="YP_009011499.1">
    <property type="nucleotide sequence ID" value="NC_023688.1"/>
</dbReference>
<organism evidence="1 2">
    <name type="scientific">Aeromonas phage PX29</name>
    <dbReference type="NCBI Taxonomy" id="926067"/>
    <lineage>
        <taxon>Viruses</taxon>
        <taxon>Duplodnaviria</taxon>
        <taxon>Heunggongvirae</taxon>
        <taxon>Uroviricota</taxon>
        <taxon>Caudoviricetes</taxon>
        <taxon>Pantevenvirales</taxon>
        <taxon>Straboviridae</taxon>
        <taxon>Angelvirus</taxon>
        <taxon>Angelvirus px29</taxon>
    </lineage>
</organism>
<dbReference type="Proteomes" id="UP000008726">
    <property type="component" value="Segment"/>
</dbReference>
<dbReference type="KEGG" id="vg:18559994"/>
<name>E5DQ03_9CAUD</name>
<sequence length="76" mass="8423">MIKQIETISVAQFSKQEMNGKIEVAVWVNGIYVRVFDVNGTATVYANTGRPGSSKKLGKKLTAQVVEFVKSNIEKF</sequence>